<dbReference type="EMBL" id="BABT02000076">
    <property type="protein sequence ID" value="GAA96288.1"/>
    <property type="molecule type" value="Genomic_DNA"/>
</dbReference>
<dbReference type="Proteomes" id="UP000009131">
    <property type="component" value="Unassembled WGS sequence"/>
</dbReference>
<dbReference type="GO" id="GO:0019781">
    <property type="term" value="F:NEDD8 activating enzyme activity"/>
    <property type="evidence" value="ECO:0007669"/>
    <property type="project" value="TreeGrafter"/>
</dbReference>
<dbReference type="PANTHER" id="PTHR10953:SF29">
    <property type="entry name" value="NEDD8-ACTIVATING ENZYME E1 REGULATORY SUBUNIT"/>
    <property type="match status" value="1"/>
</dbReference>
<evidence type="ECO:0000256" key="3">
    <source>
        <dbReference type="ARBA" id="ARBA00015407"/>
    </source>
</evidence>
<evidence type="ECO:0000256" key="1">
    <source>
        <dbReference type="ARBA" id="ARBA00005032"/>
    </source>
</evidence>
<dbReference type="SUPFAM" id="SSF54495">
    <property type="entry name" value="UBC-like"/>
    <property type="match status" value="1"/>
</dbReference>
<dbReference type="CDD" id="cd23799">
    <property type="entry name" value="UBCc_UBE2J"/>
    <property type="match status" value="1"/>
</dbReference>
<keyword evidence="4" id="KW-0833">Ubl conjugation pathway</keyword>
<dbReference type="Pfam" id="PF00899">
    <property type="entry name" value="ThiF"/>
    <property type="match status" value="1"/>
</dbReference>
<evidence type="ECO:0000259" key="6">
    <source>
        <dbReference type="PROSITE" id="PS50127"/>
    </source>
</evidence>
<comment type="pathway">
    <text evidence="1">Protein modification; protein neddylation.</text>
</comment>
<dbReference type="OrthoDB" id="1708823at2759"/>
<dbReference type="InterPro" id="IPR035985">
    <property type="entry name" value="Ubiquitin-activating_enz"/>
</dbReference>
<dbReference type="Pfam" id="PF00179">
    <property type="entry name" value="UQ_con"/>
    <property type="match status" value="1"/>
</dbReference>
<comment type="similarity">
    <text evidence="2">Belongs to the ubiquitin-activating E1 family. ULA1 subfamily.</text>
</comment>
<dbReference type="Gene3D" id="3.40.50.720">
    <property type="entry name" value="NAD(P)-binding Rossmann-like Domain"/>
    <property type="match status" value="2"/>
</dbReference>
<dbReference type="SMART" id="SM00212">
    <property type="entry name" value="UBCc"/>
    <property type="match status" value="1"/>
</dbReference>
<dbReference type="FunFam" id="3.40.50.720:FF:000475">
    <property type="entry name" value="NEDD8-activating enzyme E1 regulatory subunit"/>
    <property type="match status" value="1"/>
</dbReference>
<evidence type="ECO:0000256" key="5">
    <source>
        <dbReference type="SAM" id="MobiDB-lite"/>
    </source>
</evidence>
<dbReference type="GO" id="GO:0005737">
    <property type="term" value="C:cytoplasm"/>
    <property type="evidence" value="ECO:0007669"/>
    <property type="project" value="TreeGrafter"/>
</dbReference>
<dbReference type="STRING" id="764103.G7E0C8"/>
<dbReference type="InterPro" id="IPR016135">
    <property type="entry name" value="UBQ-conjugating_enzyme/RWD"/>
</dbReference>
<proteinExistence type="inferred from homology"/>
<evidence type="ECO:0000313" key="8">
    <source>
        <dbReference type="Proteomes" id="UP000009131"/>
    </source>
</evidence>
<dbReference type="PROSITE" id="PS50127">
    <property type="entry name" value="UBC_2"/>
    <property type="match status" value="1"/>
</dbReference>
<evidence type="ECO:0000256" key="2">
    <source>
        <dbReference type="ARBA" id="ARBA00006868"/>
    </source>
</evidence>
<dbReference type="InterPro" id="IPR000594">
    <property type="entry name" value="ThiF_NAD_FAD-bd"/>
</dbReference>
<gene>
    <name evidence="7" type="primary">Mo02954</name>
    <name evidence="7" type="ORF">E5Q_02954</name>
</gene>
<dbReference type="eggNOG" id="KOG2016">
    <property type="taxonomic scope" value="Eukaryota"/>
</dbReference>
<organism evidence="7 8">
    <name type="scientific">Mixia osmundae (strain CBS 9802 / IAM 14324 / JCM 22182 / KY 12970)</name>
    <dbReference type="NCBI Taxonomy" id="764103"/>
    <lineage>
        <taxon>Eukaryota</taxon>
        <taxon>Fungi</taxon>
        <taxon>Dikarya</taxon>
        <taxon>Basidiomycota</taxon>
        <taxon>Pucciniomycotina</taxon>
        <taxon>Mixiomycetes</taxon>
        <taxon>Mixiales</taxon>
        <taxon>Mixiaceae</taxon>
        <taxon>Mixia</taxon>
    </lineage>
</organism>
<evidence type="ECO:0000256" key="4">
    <source>
        <dbReference type="ARBA" id="ARBA00022786"/>
    </source>
</evidence>
<dbReference type="InParanoid" id="G7E0C8"/>
<dbReference type="HOGENOM" id="CLU_351626_0_0_1"/>
<reference evidence="7 8" key="1">
    <citation type="journal article" date="2011" name="J. Gen. Appl. Microbiol.">
        <title>Draft genome sequencing of the enigmatic basidiomycete Mixia osmundae.</title>
        <authorList>
            <person name="Nishida H."/>
            <person name="Nagatsuka Y."/>
            <person name="Sugiyama J."/>
        </authorList>
    </citation>
    <scope>NUCLEOTIDE SEQUENCE [LARGE SCALE GENOMIC DNA]</scope>
    <source>
        <strain evidence="8">CBS 9802 / IAM 14324 / JCM 22182 / KY 12970</strain>
    </source>
</reference>
<dbReference type="eggNOG" id="KOG0894">
    <property type="taxonomic scope" value="Eukaryota"/>
</dbReference>
<reference evidence="7 8" key="2">
    <citation type="journal article" date="2012" name="Open Biol.">
        <title>Characteristics of nucleosomes and linker DNA regions on the genome of the basidiomycete Mixia osmundae revealed by mono- and dinucleosome mapping.</title>
        <authorList>
            <person name="Nishida H."/>
            <person name="Kondo S."/>
            <person name="Matsumoto T."/>
            <person name="Suzuki Y."/>
            <person name="Yoshikawa H."/>
            <person name="Taylor T.D."/>
            <person name="Sugiyama J."/>
        </authorList>
    </citation>
    <scope>NUCLEOTIDE SEQUENCE [LARGE SCALE GENOMIC DNA]</scope>
    <source>
        <strain evidence="8">CBS 9802 / IAM 14324 / JCM 22182 / KY 12970</strain>
    </source>
</reference>
<evidence type="ECO:0000313" key="7">
    <source>
        <dbReference type="EMBL" id="GAA96288.1"/>
    </source>
</evidence>
<comment type="caution">
    <text evidence="7">The sequence shown here is derived from an EMBL/GenBank/DDBJ whole genome shotgun (WGS) entry which is preliminary data.</text>
</comment>
<dbReference type="GO" id="GO:0045116">
    <property type="term" value="P:protein neddylation"/>
    <property type="evidence" value="ECO:0007669"/>
    <property type="project" value="TreeGrafter"/>
</dbReference>
<feature type="region of interest" description="Disordered" evidence="5">
    <location>
        <begin position="169"/>
        <end position="202"/>
    </location>
</feature>
<accession>G7E0C8</accession>
<dbReference type="PANTHER" id="PTHR10953">
    <property type="entry name" value="UBIQUITIN-ACTIVATING ENZYME E1"/>
    <property type="match status" value="1"/>
</dbReference>
<sequence length="800" mass="87773">MSKQANKRLQKEYANLAKAPPPFSIARADESNLLDCFFIMRGPPDSPYHGGEYFGVLSFPSDYPFKPPGIKMITPSGRFSPNTKLCTSFSDFHPGSWNPAWSIASILTGLLSFMLSDEITTGSVRSTDAEKREKARASHDFNRANLKFRTIFPEYAEPHIRELPNMGEADRGPNVAAMPPTPASAASEAQGADPGTARPQGDALELPLARNPLFRRIAIGTLAIVAVSALDLHRSHRARILGLQLSPTPFAAKMEEVTSKTVPSDRGQSLRPDAKTARYDRQLRLWATAGQAALENANILVVSGTATATQTLKNLVLPGIGAFTVLDEVRVKPEDIGHNFFLTRDAVGRRRAEEVVPLLCEMNEAVKGSSVTSSLAAYLASDPDVLAPYSLAVCVNTHPSETLALADRCWELRIPLISVKSCGFIGSIRTQVEEMQIVETHPANTVDLRLDAPFPALLEHVNSVQFETLDSLEHGHIPSVVILIKVLEEWRAQREGRLPKTSAERNEIKKNILALKRTADEENFDEALGLVTKLFNTSKVPSEIEALFSDSQCEHLSSESTSFWLLLRAVRNFVRSDSSGSQGLLPLTGTLPDMKATSAGYVALQRIYKRKAQHDLEAVTVELHKIMQLLDRDTNSIPEDQISSFVKHAAYLKVLRGRSMRDDWERPLLKGDQLASELAQEDSLLAWCIALRAADLFHLQKLRWPGTSAADADGLLDIEAMEKHALKILDTLEAGAMTESLRNALIEVCRAGNSDMPQIAAILGGIVSQEAIKLVTRQYVPLIGTCIFDGIKSRTGVVSL</sequence>
<feature type="domain" description="UBC core" evidence="6">
    <location>
        <begin position="4"/>
        <end position="161"/>
    </location>
</feature>
<dbReference type="FunCoup" id="G7E0C8">
    <property type="interactions" value="740"/>
</dbReference>
<keyword evidence="8" id="KW-1185">Reference proteome</keyword>
<dbReference type="InterPro" id="IPR045886">
    <property type="entry name" value="ThiF/MoeB/HesA"/>
</dbReference>
<dbReference type="Gene3D" id="3.10.110.10">
    <property type="entry name" value="Ubiquitin Conjugating Enzyme"/>
    <property type="match status" value="1"/>
</dbReference>
<protein>
    <recommendedName>
        <fullName evidence="3">NEDD8-activating enzyme E1 regulatory subunit</fullName>
    </recommendedName>
</protein>
<dbReference type="AlphaFoldDB" id="G7E0C8"/>
<dbReference type="SUPFAM" id="SSF69572">
    <property type="entry name" value="Activating enzymes of the ubiquitin-like proteins"/>
    <property type="match status" value="1"/>
</dbReference>
<name>G7E0C8_MIXOS</name>
<dbReference type="OMA" id="SAHTQRY"/>
<dbReference type="RefSeq" id="XP_014570903.1">
    <property type="nucleotide sequence ID" value="XM_014715417.1"/>
</dbReference>
<dbReference type="InterPro" id="IPR000608">
    <property type="entry name" value="UBC"/>
</dbReference>